<keyword evidence="1" id="KW-0547">Nucleotide-binding</keyword>
<keyword evidence="1" id="KW-0233">DNA recombination</keyword>
<protein>
    <recommendedName>
        <fullName evidence="1">ATP-dependent DNA helicase</fullName>
        <ecNumber evidence="1">5.6.2.3</ecNumber>
    </recommendedName>
</protein>
<reference evidence="3" key="1">
    <citation type="submission" date="2020-06" db="EMBL/GenBank/DDBJ databases">
        <authorList>
            <person name="Li T."/>
            <person name="Hu X."/>
            <person name="Zhang T."/>
            <person name="Song X."/>
            <person name="Zhang H."/>
            <person name="Dai N."/>
            <person name="Sheng W."/>
            <person name="Hou X."/>
            <person name="Wei L."/>
        </authorList>
    </citation>
    <scope>NUCLEOTIDE SEQUENCE</scope>
    <source>
        <strain evidence="3">G01</strain>
        <tissue evidence="3">Leaf</tissue>
    </source>
</reference>
<keyword evidence="1" id="KW-0067">ATP-binding</keyword>
<comment type="catalytic activity">
    <reaction evidence="1">
        <text>ATP + H2O = ADP + phosphate + H(+)</text>
        <dbReference type="Rhea" id="RHEA:13065"/>
        <dbReference type="ChEBI" id="CHEBI:15377"/>
        <dbReference type="ChEBI" id="CHEBI:15378"/>
        <dbReference type="ChEBI" id="CHEBI:30616"/>
        <dbReference type="ChEBI" id="CHEBI:43474"/>
        <dbReference type="ChEBI" id="CHEBI:456216"/>
        <dbReference type="EC" id="5.6.2.3"/>
    </reaction>
</comment>
<dbReference type="Pfam" id="PF05970">
    <property type="entry name" value="PIF1"/>
    <property type="match status" value="1"/>
</dbReference>
<sequence length="159" mass="18045">MILGRDFRQVLPVVTGGTKSQIINASIVQSPLWSNVKLLHLLENMRAQNDEVFSDFLLRIGNGDEPTIEGDMIRIPDSMPIPWEGEHSIQQLINSVFPELSSHAYDPEYIASRALLTPLNDDVNKLNEKILTIFHGEEVTYYSFDLVADDTLNLYLPEF</sequence>
<evidence type="ECO:0000313" key="3">
    <source>
        <dbReference type="EMBL" id="KAL0311217.1"/>
    </source>
</evidence>
<dbReference type="EMBL" id="JACGWK010000016">
    <property type="protein sequence ID" value="KAL0311217.1"/>
    <property type="molecule type" value="Genomic_DNA"/>
</dbReference>
<dbReference type="AlphaFoldDB" id="A0AAW2KXA7"/>
<dbReference type="InterPro" id="IPR010285">
    <property type="entry name" value="DNA_helicase_pif1-like_DEAD"/>
</dbReference>
<comment type="caution">
    <text evidence="3">The sequence shown here is derived from an EMBL/GenBank/DDBJ whole genome shotgun (WGS) entry which is preliminary data.</text>
</comment>
<dbReference type="GO" id="GO:0006310">
    <property type="term" value="P:DNA recombination"/>
    <property type="evidence" value="ECO:0007669"/>
    <property type="project" value="UniProtKB-KW"/>
</dbReference>
<dbReference type="InterPro" id="IPR027417">
    <property type="entry name" value="P-loop_NTPase"/>
</dbReference>
<dbReference type="PANTHER" id="PTHR10492:SF94">
    <property type="entry name" value="ATP-DEPENDENT DNA HELICASE"/>
    <property type="match status" value="1"/>
</dbReference>
<keyword evidence="1" id="KW-0347">Helicase</keyword>
<dbReference type="GO" id="GO:0000723">
    <property type="term" value="P:telomere maintenance"/>
    <property type="evidence" value="ECO:0007669"/>
    <property type="project" value="InterPro"/>
</dbReference>
<keyword evidence="1" id="KW-0378">Hydrolase</keyword>
<evidence type="ECO:0000259" key="2">
    <source>
        <dbReference type="Pfam" id="PF05970"/>
    </source>
</evidence>
<comment type="cofactor">
    <cofactor evidence="1">
        <name>Mg(2+)</name>
        <dbReference type="ChEBI" id="CHEBI:18420"/>
    </cofactor>
</comment>
<dbReference type="GO" id="GO:0016787">
    <property type="term" value="F:hydrolase activity"/>
    <property type="evidence" value="ECO:0007669"/>
    <property type="project" value="UniProtKB-KW"/>
</dbReference>
<comment type="similarity">
    <text evidence="1">Belongs to the helicase family.</text>
</comment>
<keyword evidence="1" id="KW-0234">DNA repair</keyword>
<dbReference type="SUPFAM" id="SSF52540">
    <property type="entry name" value="P-loop containing nucleoside triphosphate hydrolases"/>
    <property type="match status" value="1"/>
</dbReference>
<gene>
    <name evidence="3" type="ORF">Sangu_2416400</name>
</gene>
<dbReference type="GO" id="GO:0043139">
    <property type="term" value="F:5'-3' DNA helicase activity"/>
    <property type="evidence" value="ECO:0007669"/>
    <property type="project" value="UniProtKB-EC"/>
</dbReference>
<name>A0AAW2KXA7_9LAMI</name>
<feature type="domain" description="DNA helicase Pif1-like DEAD-box helicase" evidence="2">
    <location>
        <begin position="1"/>
        <end position="66"/>
    </location>
</feature>
<proteinExistence type="inferred from homology"/>
<dbReference type="GO" id="GO:0005524">
    <property type="term" value="F:ATP binding"/>
    <property type="evidence" value="ECO:0007669"/>
    <property type="project" value="UniProtKB-KW"/>
</dbReference>
<reference evidence="3" key="2">
    <citation type="journal article" date="2024" name="Plant">
        <title>Genomic evolution and insights into agronomic trait innovations of Sesamum species.</title>
        <authorList>
            <person name="Miao H."/>
            <person name="Wang L."/>
            <person name="Qu L."/>
            <person name="Liu H."/>
            <person name="Sun Y."/>
            <person name="Le M."/>
            <person name="Wang Q."/>
            <person name="Wei S."/>
            <person name="Zheng Y."/>
            <person name="Lin W."/>
            <person name="Duan Y."/>
            <person name="Cao H."/>
            <person name="Xiong S."/>
            <person name="Wang X."/>
            <person name="Wei L."/>
            <person name="Li C."/>
            <person name="Ma Q."/>
            <person name="Ju M."/>
            <person name="Zhao R."/>
            <person name="Li G."/>
            <person name="Mu C."/>
            <person name="Tian Q."/>
            <person name="Mei H."/>
            <person name="Zhang T."/>
            <person name="Gao T."/>
            <person name="Zhang H."/>
        </authorList>
    </citation>
    <scope>NUCLEOTIDE SEQUENCE</scope>
    <source>
        <strain evidence="3">G01</strain>
    </source>
</reference>
<dbReference type="EC" id="5.6.2.3" evidence="1"/>
<keyword evidence="1" id="KW-0227">DNA damage</keyword>
<accession>A0AAW2KXA7</accession>
<dbReference type="GO" id="GO:0006281">
    <property type="term" value="P:DNA repair"/>
    <property type="evidence" value="ECO:0007669"/>
    <property type="project" value="UniProtKB-KW"/>
</dbReference>
<dbReference type="PANTHER" id="PTHR10492">
    <property type="match status" value="1"/>
</dbReference>
<organism evidence="3">
    <name type="scientific">Sesamum angustifolium</name>
    <dbReference type="NCBI Taxonomy" id="2727405"/>
    <lineage>
        <taxon>Eukaryota</taxon>
        <taxon>Viridiplantae</taxon>
        <taxon>Streptophyta</taxon>
        <taxon>Embryophyta</taxon>
        <taxon>Tracheophyta</taxon>
        <taxon>Spermatophyta</taxon>
        <taxon>Magnoliopsida</taxon>
        <taxon>eudicotyledons</taxon>
        <taxon>Gunneridae</taxon>
        <taxon>Pentapetalae</taxon>
        <taxon>asterids</taxon>
        <taxon>lamiids</taxon>
        <taxon>Lamiales</taxon>
        <taxon>Pedaliaceae</taxon>
        <taxon>Sesamum</taxon>
    </lineage>
</organism>
<evidence type="ECO:0000256" key="1">
    <source>
        <dbReference type="RuleBase" id="RU363044"/>
    </source>
</evidence>